<dbReference type="SUPFAM" id="SSF50891">
    <property type="entry name" value="Cyclophilin-like"/>
    <property type="match status" value="1"/>
</dbReference>
<name>A0A3B0SMA1_9ZZZZ</name>
<dbReference type="AlphaFoldDB" id="A0A3B0SMA1"/>
<dbReference type="InterPro" id="IPR029000">
    <property type="entry name" value="Cyclophilin-like_dom_sf"/>
</dbReference>
<protein>
    <recommendedName>
        <fullName evidence="1">PPIase cyclophilin-type domain-containing protein</fullName>
    </recommendedName>
</protein>
<dbReference type="InterPro" id="IPR002130">
    <property type="entry name" value="Cyclophilin-type_PPIase_dom"/>
</dbReference>
<evidence type="ECO:0000259" key="1">
    <source>
        <dbReference type="Pfam" id="PF00160"/>
    </source>
</evidence>
<dbReference type="EMBL" id="UOEF01000441">
    <property type="protein sequence ID" value="VAW05540.1"/>
    <property type="molecule type" value="Genomic_DNA"/>
</dbReference>
<organism evidence="2">
    <name type="scientific">hydrothermal vent metagenome</name>
    <dbReference type="NCBI Taxonomy" id="652676"/>
    <lineage>
        <taxon>unclassified sequences</taxon>
        <taxon>metagenomes</taxon>
        <taxon>ecological metagenomes</taxon>
    </lineage>
</organism>
<gene>
    <name evidence="2" type="ORF">MNBD_ALPHA04-1833</name>
</gene>
<dbReference type="Pfam" id="PF00160">
    <property type="entry name" value="Pro_isomerase"/>
    <property type="match status" value="1"/>
</dbReference>
<sequence>MIFEYIVSRRRPGTRKVRRLNILDSGLRRKTLVLLCTLFWSTAPAQAQDEASRPTPEEILATAPAGHWLPIPVSDLMIFTLPDDKDGNPRQAVIQLLPAKFSGGHVRNIRKLARAHWWDDTKIYRVAKDFVTQFGGNPDAKPQPKNLETVPESEYYNAALGAKRDTDMAALKTAVEYSNQYQKTDIKPLMKTIYENYGAKVGFGAGWPIGSKIVSGEIRYYPLTCRGSLSPAHYDPPDTGSGSEISVITGEAARSLDTTFGMVGRVIDGLEHLVELPLGDGAGGFYSDKSKYTPIQSIRMASDLPVAEQPRYEYLASYSPSLLQHIAAHEGYGNICTFPVPIRKVTE</sequence>
<accession>A0A3B0SMA1</accession>
<feature type="domain" description="PPIase cyclophilin-type" evidence="1">
    <location>
        <begin position="105"/>
        <end position="276"/>
    </location>
</feature>
<dbReference type="Gene3D" id="2.40.100.10">
    <property type="entry name" value="Cyclophilin-like"/>
    <property type="match status" value="1"/>
</dbReference>
<evidence type="ECO:0000313" key="2">
    <source>
        <dbReference type="EMBL" id="VAW05540.1"/>
    </source>
</evidence>
<dbReference type="GO" id="GO:0003755">
    <property type="term" value="F:peptidyl-prolyl cis-trans isomerase activity"/>
    <property type="evidence" value="ECO:0007669"/>
    <property type="project" value="InterPro"/>
</dbReference>
<reference evidence="2" key="1">
    <citation type="submission" date="2018-06" db="EMBL/GenBank/DDBJ databases">
        <authorList>
            <person name="Zhirakovskaya E."/>
        </authorList>
    </citation>
    <scope>NUCLEOTIDE SEQUENCE</scope>
</reference>
<proteinExistence type="predicted"/>